<dbReference type="Gene3D" id="3.40.50.10190">
    <property type="entry name" value="BRCT domain"/>
    <property type="match status" value="1"/>
</dbReference>
<dbReference type="InParanoid" id="A0A2R5GU34"/>
<organism evidence="10 11">
    <name type="scientific">Hondaea fermentalgiana</name>
    <dbReference type="NCBI Taxonomy" id="2315210"/>
    <lineage>
        <taxon>Eukaryota</taxon>
        <taxon>Sar</taxon>
        <taxon>Stramenopiles</taxon>
        <taxon>Bigyra</taxon>
        <taxon>Labyrinthulomycetes</taxon>
        <taxon>Thraustochytrida</taxon>
        <taxon>Thraustochytriidae</taxon>
        <taxon>Hondaea</taxon>
    </lineage>
</organism>
<dbReference type="AlphaFoldDB" id="A0A2R5GU34"/>
<comment type="catalytic activity">
    <reaction evidence="5">
        <text>O-phospho-L-seryl-[protein] + H2O = L-seryl-[protein] + phosphate</text>
        <dbReference type="Rhea" id="RHEA:20629"/>
        <dbReference type="Rhea" id="RHEA-COMP:9863"/>
        <dbReference type="Rhea" id="RHEA-COMP:11604"/>
        <dbReference type="ChEBI" id="CHEBI:15377"/>
        <dbReference type="ChEBI" id="CHEBI:29999"/>
        <dbReference type="ChEBI" id="CHEBI:43474"/>
        <dbReference type="ChEBI" id="CHEBI:83421"/>
        <dbReference type="EC" id="3.1.3.16"/>
    </reaction>
</comment>
<protein>
    <recommendedName>
        <fullName evidence="2">protein-serine/threonine phosphatase</fullName>
        <ecNumber evidence="2">3.1.3.16</ecNumber>
    </recommendedName>
</protein>
<feature type="domain" description="BRCT" evidence="8">
    <location>
        <begin position="238"/>
        <end position="296"/>
    </location>
</feature>
<dbReference type="EC" id="3.1.3.16" evidence="2"/>
<comment type="caution">
    <text evidence="10">The sequence shown here is derived from an EMBL/GenBank/DDBJ whole genome shotgun (WGS) entry which is preliminary data.</text>
</comment>
<dbReference type="PROSITE" id="PS50969">
    <property type="entry name" value="FCP1"/>
    <property type="match status" value="1"/>
</dbReference>
<dbReference type="SUPFAM" id="SSF56784">
    <property type="entry name" value="HAD-like"/>
    <property type="match status" value="1"/>
</dbReference>
<dbReference type="InterPro" id="IPR036412">
    <property type="entry name" value="HAD-like_sf"/>
</dbReference>
<keyword evidence="3" id="KW-0378">Hydrolase</keyword>
<sequence length="320" mass="35892">MVVDLDHTLVHASSEIPSRAELEEQRDEHFEHMDVFRIDISALLAKLCRMNFVLVAFTQGATTYARQILRILDPRGAIFGTRLIAAPDCSADRPIKTFAIVAETFKVEAHQILVLDDRVDVWGDIGAEENRLRVIRVKPFLWFRGSNSVEAMRRIKQLHGVPVKAHLTMDFDDSKFIYLERIGDLVVDIWHRSLLAPGKGLYAAARAIRRRVLEGKVLLMDRVGTPGCELHIEATDAGATLQTTLDDSTTCVVTSSLTASAVLTKAMEKGTPVYKVEWLLECLNRWEVIDGEPYVPPFASKPTRTSPRKKRRTGSITSNS</sequence>
<dbReference type="PANTHER" id="PTHR23081">
    <property type="entry name" value="RNA POLYMERASE II CTD PHOSPHATASE"/>
    <property type="match status" value="1"/>
</dbReference>
<dbReference type="PANTHER" id="PTHR23081:SF36">
    <property type="entry name" value="RNA POLYMERASE II SUBUNIT A C-TERMINAL DOMAIN PHOSPHATASE"/>
    <property type="match status" value="1"/>
</dbReference>
<reference evidence="10 11" key="1">
    <citation type="submission" date="2017-12" db="EMBL/GenBank/DDBJ databases">
        <title>Sequencing, de novo assembly and annotation of complete genome of a new Thraustochytrid species, strain FCC1311.</title>
        <authorList>
            <person name="Sedici K."/>
            <person name="Godart F."/>
            <person name="Aiese Cigliano R."/>
            <person name="Sanseverino W."/>
            <person name="Barakat M."/>
            <person name="Ortet P."/>
            <person name="Marechal E."/>
            <person name="Cagnac O."/>
            <person name="Amato A."/>
        </authorList>
    </citation>
    <scope>NUCLEOTIDE SEQUENCE [LARGE SCALE GENOMIC DNA]</scope>
</reference>
<feature type="domain" description="FCP1 homology" evidence="9">
    <location>
        <begin position="1"/>
        <end position="161"/>
    </location>
</feature>
<evidence type="ECO:0000259" key="9">
    <source>
        <dbReference type="PROSITE" id="PS50969"/>
    </source>
</evidence>
<feature type="region of interest" description="Disordered" evidence="7">
    <location>
        <begin position="297"/>
        <end position="320"/>
    </location>
</feature>
<dbReference type="Pfam" id="PF00533">
    <property type="entry name" value="BRCT"/>
    <property type="match status" value="1"/>
</dbReference>
<dbReference type="InterPro" id="IPR023214">
    <property type="entry name" value="HAD_sf"/>
</dbReference>
<dbReference type="GO" id="GO:0008420">
    <property type="term" value="F:RNA polymerase II CTD heptapeptide repeat phosphatase activity"/>
    <property type="evidence" value="ECO:0007669"/>
    <property type="project" value="InterPro"/>
</dbReference>
<evidence type="ECO:0000256" key="3">
    <source>
        <dbReference type="ARBA" id="ARBA00022801"/>
    </source>
</evidence>
<dbReference type="GO" id="GO:0005634">
    <property type="term" value="C:nucleus"/>
    <property type="evidence" value="ECO:0007669"/>
    <property type="project" value="UniProtKB-SubCell"/>
</dbReference>
<dbReference type="SUPFAM" id="SSF52113">
    <property type="entry name" value="BRCT domain"/>
    <property type="match status" value="1"/>
</dbReference>
<dbReference type="EMBL" id="BEYU01000109">
    <property type="protein sequence ID" value="GBG31901.1"/>
    <property type="molecule type" value="Genomic_DNA"/>
</dbReference>
<evidence type="ECO:0000256" key="7">
    <source>
        <dbReference type="SAM" id="MobiDB-lite"/>
    </source>
</evidence>
<dbReference type="InterPro" id="IPR004274">
    <property type="entry name" value="FCP1_dom"/>
</dbReference>
<keyword evidence="4" id="KW-0539">Nucleus</keyword>
<dbReference type="Gene3D" id="3.40.50.1000">
    <property type="entry name" value="HAD superfamily/HAD-like"/>
    <property type="match status" value="1"/>
</dbReference>
<accession>A0A2R5GU34</accession>
<gene>
    <name evidence="10" type="ORF">FCC1311_081262</name>
</gene>
<dbReference type="InterPro" id="IPR001357">
    <property type="entry name" value="BRCT_dom"/>
</dbReference>
<dbReference type="SMART" id="SM00577">
    <property type="entry name" value="CPDc"/>
    <property type="match status" value="1"/>
</dbReference>
<name>A0A2R5GU34_9STRA</name>
<evidence type="ECO:0000313" key="11">
    <source>
        <dbReference type="Proteomes" id="UP000241890"/>
    </source>
</evidence>
<dbReference type="Proteomes" id="UP000241890">
    <property type="component" value="Unassembled WGS sequence"/>
</dbReference>
<dbReference type="OrthoDB" id="10249888at2759"/>
<evidence type="ECO:0000259" key="8">
    <source>
        <dbReference type="PROSITE" id="PS50172"/>
    </source>
</evidence>
<evidence type="ECO:0000256" key="5">
    <source>
        <dbReference type="ARBA" id="ARBA00047761"/>
    </source>
</evidence>
<comment type="catalytic activity">
    <reaction evidence="6">
        <text>O-phospho-L-threonyl-[protein] + H2O = L-threonyl-[protein] + phosphate</text>
        <dbReference type="Rhea" id="RHEA:47004"/>
        <dbReference type="Rhea" id="RHEA-COMP:11060"/>
        <dbReference type="Rhea" id="RHEA-COMP:11605"/>
        <dbReference type="ChEBI" id="CHEBI:15377"/>
        <dbReference type="ChEBI" id="CHEBI:30013"/>
        <dbReference type="ChEBI" id="CHEBI:43474"/>
        <dbReference type="ChEBI" id="CHEBI:61977"/>
        <dbReference type="EC" id="3.1.3.16"/>
    </reaction>
</comment>
<evidence type="ECO:0000313" key="10">
    <source>
        <dbReference type="EMBL" id="GBG31901.1"/>
    </source>
</evidence>
<dbReference type="Pfam" id="PF03031">
    <property type="entry name" value="NIF"/>
    <property type="match status" value="1"/>
</dbReference>
<keyword evidence="11" id="KW-1185">Reference proteome</keyword>
<evidence type="ECO:0000256" key="2">
    <source>
        <dbReference type="ARBA" id="ARBA00013081"/>
    </source>
</evidence>
<evidence type="ECO:0000256" key="1">
    <source>
        <dbReference type="ARBA" id="ARBA00004123"/>
    </source>
</evidence>
<proteinExistence type="predicted"/>
<comment type="subcellular location">
    <subcellularLocation>
        <location evidence="1">Nucleus</location>
    </subcellularLocation>
</comment>
<dbReference type="InterPro" id="IPR036420">
    <property type="entry name" value="BRCT_dom_sf"/>
</dbReference>
<dbReference type="PROSITE" id="PS50172">
    <property type="entry name" value="BRCT"/>
    <property type="match status" value="1"/>
</dbReference>
<evidence type="ECO:0000256" key="6">
    <source>
        <dbReference type="ARBA" id="ARBA00048336"/>
    </source>
</evidence>
<evidence type="ECO:0000256" key="4">
    <source>
        <dbReference type="ARBA" id="ARBA00023242"/>
    </source>
</evidence>
<dbReference type="InterPro" id="IPR039189">
    <property type="entry name" value="Fcp1"/>
</dbReference>